<dbReference type="Proteomes" id="UP001055811">
    <property type="component" value="Linkage Group LG01"/>
</dbReference>
<sequence>MAESNEFAEIHHGVDVTSAGVSVIQPVSVSGCGLAILSVFSHFYLKEVINAIDWLGCTHPRQVAAMIVVARVSQEMNIKLGHEVGYSIHFEDCTSDKTVLKYMTDGMLLREFLGEPDLPT</sequence>
<dbReference type="EMBL" id="CM042009">
    <property type="protein sequence ID" value="KAI3788008.1"/>
    <property type="molecule type" value="Genomic_DNA"/>
</dbReference>
<organism evidence="1 2">
    <name type="scientific">Cichorium intybus</name>
    <name type="common">Chicory</name>
    <dbReference type="NCBI Taxonomy" id="13427"/>
    <lineage>
        <taxon>Eukaryota</taxon>
        <taxon>Viridiplantae</taxon>
        <taxon>Streptophyta</taxon>
        <taxon>Embryophyta</taxon>
        <taxon>Tracheophyta</taxon>
        <taxon>Spermatophyta</taxon>
        <taxon>Magnoliopsida</taxon>
        <taxon>eudicotyledons</taxon>
        <taxon>Gunneridae</taxon>
        <taxon>Pentapetalae</taxon>
        <taxon>asterids</taxon>
        <taxon>campanulids</taxon>
        <taxon>Asterales</taxon>
        <taxon>Asteraceae</taxon>
        <taxon>Cichorioideae</taxon>
        <taxon>Cichorieae</taxon>
        <taxon>Cichoriinae</taxon>
        <taxon>Cichorium</taxon>
    </lineage>
</organism>
<comment type="caution">
    <text evidence="1">The sequence shown here is derived from an EMBL/GenBank/DDBJ whole genome shotgun (WGS) entry which is preliminary data.</text>
</comment>
<reference evidence="2" key="1">
    <citation type="journal article" date="2022" name="Mol. Ecol. Resour.">
        <title>The genomes of chicory, endive, great burdock and yacon provide insights into Asteraceae palaeo-polyploidization history and plant inulin production.</title>
        <authorList>
            <person name="Fan W."/>
            <person name="Wang S."/>
            <person name="Wang H."/>
            <person name="Wang A."/>
            <person name="Jiang F."/>
            <person name="Liu H."/>
            <person name="Zhao H."/>
            <person name="Xu D."/>
            <person name="Zhang Y."/>
        </authorList>
    </citation>
    <scope>NUCLEOTIDE SEQUENCE [LARGE SCALE GENOMIC DNA]</scope>
    <source>
        <strain evidence="2">cv. Punajuju</strain>
    </source>
</reference>
<keyword evidence="2" id="KW-1185">Reference proteome</keyword>
<proteinExistence type="predicted"/>
<accession>A0ACB9GXT9</accession>
<reference evidence="1 2" key="2">
    <citation type="journal article" date="2022" name="Mol. Ecol. Resour.">
        <title>The genomes of chicory, endive, great burdock and yacon provide insights into Asteraceae paleo-polyploidization history and plant inulin production.</title>
        <authorList>
            <person name="Fan W."/>
            <person name="Wang S."/>
            <person name="Wang H."/>
            <person name="Wang A."/>
            <person name="Jiang F."/>
            <person name="Liu H."/>
            <person name="Zhao H."/>
            <person name="Xu D."/>
            <person name="Zhang Y."/>
        </authorList>
    </citation>
    <scope>NUCLEOTIDE SEQUENCE [LARGE SCALE GENOMIC DNA]</scope>
    <source>
        <strain evidence="2">cv. Punajuju</strain>
        <tissue evidence="1">Leaves</tissue>
    </source>
</reference>
<protein>
    <submittedName>
        <fullName evidence="1">Uncharacterized protein</fullName>
    </submittedName>
</protein>
<evidence type="ECO:0000313" key="1">
    <source>
        <dbReference type="EMBL" id="KAI3788008.1"/>
    </source>
</evidence>
<name>A0ACB9GXT9_CICIN</name>
<evidence type="ECO:0000313" key="2">
    <source>
        <dbReference type="Proteomes" id="UP001055811"/>
    </source>
</evidence>
<gene>
    <name evidence="1" type="ORF">L2E82_00587</name>
</gene>